<dbReference type="Pfam" id="PF17862">
    <property type="entry name" value="AAA_lid_3"/>
    <property type="match status" value="2"/>
</dbReference>
<dbReference type="InterPro" id="IPR003959">
    <property type="entry name" value="ATPase_AAA_core"/>
</dbReference>
<dbReference type="EMBL" id="GBEZ01003585">
    <property type="protein sequence ID" value="JAC81569.1"/>
    <property type="molecule type" value="Transcribed_RNA"/>
</dbReference>
<feature type="domain" description="AAA+ ATPase" evidence="4">
    <location>
        <begin position="469"/>
        <end position="608"/>
    </location>
</feature>
<dbReference type="GO" id="GO:0009507">
    <property type="term" value="C:chloroplast"/>
    <property type="evidence" value="ECO:0007669"/>
    <property type="project" value="TreeGrafter"/>
</dbReference>
<keyword evidence="1" id="KW-0547">Nucleotide-binding</keyword>
<dbReference type="PANTHER" id="PTHR23077:SF27">
    <property type="entry name" value="ATPASE FAMILY GENE 2 PROTEIN HOMOLOG A"/>
    <property type="match status" value="1"/>
</dbReference>
<gene>
    <name evidence="5" type="primary">DRG1</name>
    <name evidence="5" type="ORF">TSPGSL018_7623</name>
</gene>
<dbReference type="GO" id="GO:0016887">
    <property type="term" value="F:ATP hydrolysis activity"/>
    <property type="evidence" value="ECO:0007669"/>
    <property type="project" value="InterPro"/>
</dbReference>
<evidence type="ECO:0000256" key="2">
    <source>
        <dbReference type="ARBA" id="ARBA00022840"/>
    </source>
</evidence>
<feature type="compositionally biased region" description="Pro residues" evidence="3">
    <location>
        <begin position="1"/>
        <end position="20"/>
    </location>
</feature>
<keyword evidence="2" id="KW-0067">ATP-binding</keyword>
<dbReference type="InterPro" id="IPR003593">
    <property type="entry name" value="AAA+_ATPase"/>
</dbReference>
<dbReference type="InterPro" id="IPR027417">
    <property type="entry name" value="P-loop_NTPase"/>
</dbReference>
<dbReference type="Gene3D" id="1.10.8.60">
    <property type="match status" value="2"/>
</dbReference>
<feature type="region of interest" description="Disordered" evidence="3">
    <location>
        <begin position="1"/>
        <end position="30"/>
    </location>
</feature>
<dbReference type="SUPFAM" id="SSF52540">
    <property type="entry name" value="P-loop containing nucleoside triphosphate hydrolases"/>
    <property type="match status" value="2"/>
</dbReference>
<evidence type="ECO:0000259" key="4">
    <source>
        <dbReference type="SMART" id="SM00382"/>
    </source>
</evidence>
<dbReference type="FunFam" id="3.40.50.300:FF:000012">
    <property type="entry name" value="Transitional endoplasmic reticulum ATPase"/>
    <property type="match status" value="1"/>
</dbReference>
<dbReference type="Pfam" id="PF00004">
    <property type="entry name" value="AAA"/>
    <property type="match status" value="2"/>
</dbReference>
<dbReference type="InterPro" id="IPR003960">
    <property type="entry name" value="ATPase_AAA_CS"/>
</dbReference>
<dbReference type="PROSITE" id="PS00674">
    <property type="entry name" value="AAA"/>
    <property type="match status" value="2"/>
</dbReference>
<proteinExistence type="predicted"/>
<sequence>APGTPPPGTPRSPKGRPPPAKGEAKPGRGLGPLVSPWLAGLLQAGGGRQRRAIAALAHGHLTGHRLLAHNPVVIPLVGSECVLCVGHVEGDFAAPIDGSTSVSLTTFSGPDDARETATDSPSQRKASLVAAAGEAAAVSARDAGVSEDAARAAAEAAAEAGLGATGVDFGMLGGVSQQVSELRRLVALPLESPELLASYGVAAPVGVLLHGPPGTGKTLLARAVATEARATLLVINGPDVVSEFYGESEAGLLGVWAAAKALEPTVIFLDEVDAIAGGRGSGGSSGRLVTSLLQLMDKTSTDGSRVVVVAASNRPEELDPALRRPGRFDTELKVGVPSPQGRYEILKMRLSGLRHALEEQDLRRLSSSTHGFVGADLASLVDEAALHALRRMVAAKKTGKPEKAEVTAADFEAAETVTSPSAMREVTLEVPAVRWDDVGGQQAAKQGLREAVEWPFKHAGALERLGAKAPAGVLLYGPPGCSKTLLARACACEAGLNFIAIKGPELFSKWVGESEKAVAALFARARAAAPAIVFFDEIDGLAAARQDAGSGAPSVEERVLSQLLTEMDGLVARQGVVVLAATNRPDCVDAALLRPGRLDRLIYVAPPERGEREAIFRVNFSRMSIGSDVSAEGLAERTEHYTGADISALCREAALAALNEDLSAACVEMRHFDSALQTVPPSGPVPPKYVSMYQSFARSHAATA</sequence>
<evidence type="ECO:0000256" key="3">
    <source>
        <dbReference type="SAM" id="MobiDB-lite"/>
    </source>
</evidence>
<dbReference type="Gene3D" id="3.40.50.300">
    <property type="entry name" value="P-loop containing nucleotide triphosphate hydrolases"/>
    <property type="match status" value="2"/>
</dbReference>
<evidence type="ECO:0000313" key="5">
    <source>
        <dbReference type="EMBL" id="JAC81569.1"/>
    </source>
</evidence>
<accession>A0A061SET1</accession>
<dbReference type="AlphaFoldDB" id="A0A061SET1"/>
<dbReference type="InterPro" id="IPR050168">
    <property type="entry name" value="AAA_ATPase_domain"/>
</dbReference>
<dbReference type="SMART" id="SM00382">
    <property type="entry name" value="AAA"/>
    <property type="match status" value="2"/>
</dbReference>
<dbReference type="GO" id="GO:0005524">
    <property type="term" value="F:ATP binding"/>
    <property type="evidence" value="ECO:0007669"/>
    <property type="project" value="UniProtKB-KW"/>
</dbReference>
<feature type="non-terminal residue" evidence="5">
    <location>
        <position position="1"/>
    </location>
</feature>
<dbReference type="InterPro" id="IPR041569">
    <property type="entry name" value="AAA_lid_3"/>
</dbReference>
<feature type="domain" description="AAA+ ATPase" evidence="4">
    <location>
        <begin position="203"/>
        <end position="338"/>
    </location>
</feature>
<protein>
    <submittedName>
        <fullName evidence="5">AAA family ATPase</fullName>
    </submittedName>
</protein>
<organism evidence="5">
    <name type="scientific">Tetraselmis sp. GSL018</name>
    <dbReference type="NCBI Taxonomy" id="582737"/>
    <lineage>
        <taxon>Eukaryota</taxon>
        <taxon>Viridiplantae</taxon>
        <taxon>Chlorophyta</taxon>
        <taxon>core chlorophytes</taxon>
        <taxon>Chlorodendrophyceae</taxon>
        <taxon>Chlorodendrales</taxon>
        <taxon>Chlorodendraceae</taxon>
        <taxon>Tetraselmis</taxon>
    </lineage>
</organism>
<reference evidence="5" key="1">
    <citation type="submission" date="2014-05" db="EMBL/GenBank/DDBJ databases">
        <title>The transcriptome of the halophilic microalga Tetraselmis sp. GSL018 isolated from the Great Salt Lake, Utah.</title>
        <authorList>
            <person name="Jinkerson R.E."/>
            <person name="D'Adamo S."/>
            <person name="Posewitz M.C."/>
        </authorList>
    </citation>
    <scope>NUCLEOTIDE SEQUENCE</scope>
    <source>
        <strain evidence="5">GSL018</strain>
    </source>
</reference>
<evidence type="ECO:0000256" key="1">
    <source>
        <dbReference type="ARBA" id="ARBA00022741"/>
    </source>
</evidence>
<name>A0A061SET1_9CHLO</name>
<dbReference type="PANTHER" id="PTHR23077">
    <property type="entry name" value="AAA-FAMILY ATPASE"/>
    <property type="match status" value="1"/>
</dbReference>
<dbReference type="FunFam" id="3.40.50.300:FF:000661">
    <property type="entry name" value="calmodulin-interacting protein 111 isoform X1"/>
    <property type="match status" value="1"/>
</dbReference>